<proteinExistence type="predicted"/>
<keyword evidence="2" id="KW-1185">Reference proteome</keyword>
<dbReference type="Proteomes" id="UP001519289">
    <property type="component" value="Unassembled WGS sequence"/>
</dbReference>
<evidence type="ECO:0000313" key="1">
    <source>
        <dbReference type="EMBL" id="MBP2016901.1"/>
    </source>
</evidence>
<accession>A0ABS4JMZ9</accession>
<protein>
    <submittedName>
        <fullName evidence="1">Uncharacterized protein</fullName>
    </submittedName>
</protein>
<dbReference type="EMBL" id="JAGGLG010000002">
    <property type="protein sequence ID" value="MBP2016901.1"/>
    <property type="molecule type" value="Genomic_DNA"/>
</dbReference>
<comment type="caution">
    <text evidence="1">The sequence shown here is derived from an EMBL/GenBank/DDBJ whole genome shotgun (WGS) entry which is preliminary data.</text>
</comment>
<dbReference type="RefSeq" id="WP_280953545.1">
    <property type="nucleotide sequence ID" value="NZ_JAGGLG010000002.1"/>
</dbReference>
<reference evidence="1 2" key="1">
    <citation type="submission" date="2021-03" db="EMBL/GenBank/DDBJ databases">
        <title>Genomic Encyclopedia of Type Strains, Phase IV (KMG-IV): sequencing the most valuable type-strain genomes for metagenomic binning, comparative biology and taxonomic classification.</title>
        <authorList>
            <person name="Goeker M."/>
        </authorList>
    </citation>
    <scope>NUCLEOTIDE SEQUENCE [LARGE SCALE GENOMIC DNA]</scope>
    <source>
        <strain evidence="1 2">DSM 27138</strain>
    </source>
</reference>
<organism evidence="1 2">
    <name type="scientific">Symbiobacterium terraclitae</name>
    <dbReference type="NCBI Taxonomy" id="557451"/>
    <lineage>
        <taxon>Bacteria</taxon>
        <taxon>Bacillati</taxon>
        <taxon>Bacillota</taxon>
        <taxon>Clostridia</taxon>
        <taxon>Eubacteriales</taxon>
        <taxon>Symbiobacteriaceae</taxon>
        <taxon>Symbiobacterium</taxon>
    </lineage>
</organism>
<gene>
    <name evidence="1" type="ORF">J2Z79_000275</name>
</gene>
<evidence type="ECO:0000313" key="2">
    <source>
        <dbReference type="Proteomes" id="UP001519289"/>
    </source>
</evidence>
<sequence>MDEREIRQRLESLVDRWMEATPAERMSLLQEKIRLEEMLEQAEG</sequence>
<name>A0ABS4JMZ9_9FIRM</name>